<dbReference type="CDD" id="cd16917">
    <property type="entry name" value="HATPase_UhpB-NarQ-NarX-like"/>
    <property type="match status" value="1"/>
</dbReference>
<evidence type="ECO:0000259" key="5">
    <source>
        <dbReference type="Pfam" id="PF07730"/>
    </source>
</evidence>
<dbReference type="InterPro" id="IPR011712">
    <property type="entry name" value="Sig_transdc_His_kin_sub3_dim/P"/>
</dbReference>
<evidence type="ECO:0000256" key="3">
    <source>
        <dbReference type="ARBA" id="ARBA00023012"/>
    </source>
</evidence>
<accession>A0ABV5LNU3</accession>
<dbReference type="GO" id="GO:0016301">
    <property type="term" value="F:kinase activity"/>
    <property type="evidence" value="ECO:0007669"/>
    <property type="project" value="UniProtKB-KW"/>
</dbReference>
<reference evidence="6 7" key="1">
    <citation type="submission" date="2024-09" db="EMBL/GenBank/DDBJ databases">
        <authorList>
            <person name="Sun Q."/>
            <person name="Mori K."/>
        </authorList>
    </citation>
    <scope>NUCLEOTIDE SEQUENCE [LARGE SCALE GENOMIC DNA]</scope>
    <source>
        <strain evidence="6 7">TISTR 1856</strain>
    </source>
</reference>
<comment type="caution">
    <text evidence="6">The sequence shown here is derived from an EMBL/GenBank/DDBJ whole genome shotgun (WGS) entry which is preliminary data.</text>
</comment>
<dbReference type="InterPro" id="IPR036890">
    <property type="entry name" value="HATPase_C_sf"/>
</dbReference>
<dbReference type="PANTHER" id="PTHR24421">
    <property type="entry name" value="NITRATE/NITRITE SENSOR PROTEIN NARX-RELATED"/>
    <property type="match status" value="1"/>
</dbReference>
<organism evidence="6 7">
    <name type="scientific">Kineococcus gynurae</name>
    <dbReference type="NCBI Taxonomy" id="452979"/>
    <lineage>
        <taxon>Bacteria</taxon>
        <taxon>Bacillati</taxon>
        <taxon>Actinomycetota</taxon>
        <taxon>Actinomycetes</taxon>
        <taxon>Kineosporiales</taxon>
        <taxon>Kineosporiaceae</taxon>
        <taxon>Kineococcus</taxon>
    </lineage>
</organism>
<gene>
    <name evidence="6" type="ORF">ACFFVI_02080</name>
</gene>
<keyword evidence="4" id="KW-1133">Transmembrane helix</keyword>
<keyword evidence="2 6" id="KW-0418">Kinase</keyword>
<evidence type="ECO:0000256" key="4">
    <source>
        <dbReference type="SAM" id="Phobius"/>
    </source>
</evidence>
<protein>
    <submittedName>
        <fullName evidence="6">Sensor histidine kinase</fullName>
    </submittedName>
</protein>
<dbReference type="SUPFAM" id="SSF55874">
    <property type="entry name" value="ATPase domain of HSP90 chaperone/DNA topoisomerase II/histidine kinase"/>
    <property type="match status" value="1"/>
</dbReference>
<name>A0ABV5LNU3_9ACTN</name>
<dbReference type="Gene3D" id="3.30.565.10">
    <property type="entry name" value="Histidine kinase-like ATPase, C-terminal domain"/>
    <property type="match status" value="1"/>
</dbReference>
<evidence type="ECO:0000256" key="1">
    <source>
        <dbReference type="ARBA" id="ARBA00022679"/>
    </source>
</evidence>
<feature type="transmembrane region" description="Helical" evidence="4">
    <location>
        <begin position="122"/>
        <end position="140"/>
    </location>
</feature>
<dbReference type="Pfam" id="PF07730">
    <property type="entry name" value="HisKA_3"/>
    <property type="match status" value="1"/>
</dbReference>
<feature type="transmembrane region" description="Helical" evidence="4">
    <location>
        <begin position="74"/>
        <end position="93"/>
    </location>
</feature>
<dbReference type="Proteomes" id="UP001589748">
    <property type="component" value="Unassembled WGS sequence"/>
</dbReference>
<feature type="transmembrane region" description="Helical" evidence="4">
    <location>
        <begin position="12"/>
        <end position="36"/>
    </location>
</feature>
<evidence type="ECO:0000313" key="6">
    <source>
        <dbReference type="EMBL" id="MFB9375746.1"/>
    </source>
</evidence>
<keyword evidence="1" id="KW-0808">Transferase</keyword>
<evidence type="ECO:0000313" key="7">
    <source>
        <dbReference type="Proteomes" id="UP001589748"/>
    </source>
</evidence>
<keyword evidence="4" id="KW-0472">Membrane</keyword>
<dbReference type="InterPro" id="IPR050482">
    <property type="entry name" value="Sensor_HK_TwoCompSys"/>
</dbReference>
<dbReference type="Gene3D" id="1.20.5.1930">
    <property type="match status" value="1"/>
</dbReference>
<keyword evidence="4" id="KW-0812">Transmembrane</keyword>
<feature type="domain" description="Signal transduction histidine kinase subgroup 3 dimerisation and phosphoacceptor" evidence="5">
    <location>
        <begin position="191"/>
        <end position="257"/>
    </location>
</feature>
<dbReference type="RefSeq" id="WP_380139983.1">
    <property type="nucleotide sequence ID" value="NZ_JBHLUI010000012.1"/>
</dbReference>
<sequence>MRWFQLDDLARVVLITRASLLPAFIVLPLLVLVGLAENRTGVSLVPFAVVLTAQAVAVAMIVDRRVLSRPPERWLVLTVAAAALLAVVTALLVTGRSDPQLAGPLLATTTTLAVAPSSTGRWRTWLAVVVLASIAVPLLASSRTPVAAVAPLLLVNVAVGLSVRFSIWYVEVLRRLRRAEQDRAALAVAEERLRFARDLHDVVGRDLSAIAVTADLTAELARRGRPEAAERAEEVRRIAQDSLREVRAVVRGYRGVQLGAELDGSVALLRSAGVRAVVEGTADDVPEELRSAVAWVVREGVTNIVRHAEANRANIRITTGPGAVQVELVNDGVRAPVARGLSGAGLAGLAERLHPLGGTLDHQVVDGEFRLRATVPMQEGLR</sequence>
<feature type="transmembrane region" description="Helical" evidence="4">
    <location>
        <begin position="146"/>
        <end position="170"/>
    </location>
</feature>
<keyword evidence="3" id="KW-0902">Two-component regulatory system</keyword>
<proteinExistence type="predicted"/>
<dbReference type="EMBL" id="JBHMDM010000001">
    <property type="protein sequence ID" value="MFB9375746.1"/>
    <property type="molecule type" value="Genomic_DNA"/>
</dbReference>
<keyword evidence="7" id="KW-1185">Reference proteome</keyword>
<feature type="transmembrane region" description="Helical" evidence="4">
    <location>
        <begin position="42"/>
        <end position="62"/>
    </location>
</feature>
<evidence type="ECO:0000256" key="2">
    <source>
        <dbReference type="ARBA" id="ARBA00022777"/>
    </source>
</evidence>